<evidence type="ECO:0000256" key="3">
    <source>
        <dbReference type="ARBA" id="ARBA00022989"/>
    </source>
</evidence>
<dbReference type="AlphaFoldDB" id="A0AAJ4RDH5"/>
<name>A0AAJ4RDH5_9BACT</name>
<reference evidence="7 8" key="2">
    <citation type="submission" date="2018-11" db="EMBL/GenBank/DDBJ databases">
        <title>Genomic Encyclopedia of Type Strains, Phase IV (KMG-IV): sequencing the most valuable type-strain genomes for metagenomic binning, comparative biology and taxonomic classification.</title>
        <authorList>
            <person name="Goeker M."/>
        </authorList>
    </citation>
    <scope>NUCLEOTIDE SEQUENCE [LARGE SCALE GENOMIC DNA]</scope>
    <source>
        <strain evidence="7 8">DSM 27783</strain>
    </source>
</reference>
<protein>
    <submittedName>
        <fullName evidence="7">Cobalt/nickel transport system permease protein</fullName>
    </submittedName>
</protein>
<keyword evidence="4 5" id="KW-0472">Membrane</keyword>
<evidence type="ECO:0000256" key="2">
    <source>
        <dbReference type="ARBA" id="ARBA00022692"/>
    </source>
</evidence>
<evidence type="ECO:0000256" key="1">
    <source>
        <dbReference type="ARBA" id="ARBA00004141"/>
    </source>
</evidence>
<evidence type="ECO:0000256" key="4">
    <source>
        <dbReference type="ARBA" id="ARBA00023136"/>
    </source>
</evidence>
<keyword evidence="2 5" id="KW-0812">Transmembrane</keyword>
<dbReference type="CDD" id="cd16914">
    <property type="entry name" value="EcfT"/>
    <property type="match status" value="1"/>
</dbReference>
<dbReference type="RefSeq" id="WP_123351553.1">
    <property type="nucleotide sequence ID" value="NZ_CP027432.2"/>
</dbReference>
<dbReference type="EMBL" id="RJVK01000001">
    <property type="protein sequence ID" value="ROR40638.1"/>
    <property type="molecule type" value="Genomic_DNA"/>
</dbReference>
<reference evidence="9" key="1">
    <citation type="submission" date="2018-03" db="EMBL/GenBank/DDBJ databases">
        <title>A comparative analysis of the Nautiliaceae.</title>
        <authorList>
            <person name="Grosche A."/>
            <person name="Smedile F."/>
            <person name="Vetriani C."/>
        </authorList>
    </citation>
    <scope>NUCLEOTIDE SEQUENCE [LARGE SCALE GENOMIC DNA]</scope>
    <source>
        <strain evidence="9">TB6</strain>
    </source>
</reference>
<feature type="transmembrane region" description="Helical" evidence="5">
    <location>
        <begin position="51"/>
        <end position="71"/>
    </location>
</feature>
<dbReference type="Proteomes" id="UP000272781">
    <property type="component" value="Unassembled WGS sequence"/>
</dbReference>
<proteinExistence type="predicted"/>
<keyword evidence="3 5" id="KW-1133">Transmembrane helix</keyword>
<evidence type="ECO:0000256" key="5">
    <source>
        <dbReference type="SAM" id="Phobius"/>
    </source>
</evidence>
<sequence>MKDNFFRIAFIALFFLFLSLRDIKIISFLLALLIVVTFIIDKNLKIFFKALKSILLFNLGVSLGYIILAYFKHINPWHYILYINLKVILMTYYVFWFFSKVSIVRFFSFSKELSYLLTITLSQIFSYKKTFTDFRDAFRARVVNIRDKEKTFITNTFQFFLTKAMKDSKERALAMKARGFFEEGEK</sequence>
<dbReference type="EMBL" id="CP027432">
    <property type="protein sequence ID" value="QCI28633.1"/>
    <property type="molecule type" value="Genomic_DNA"/>
</dbReference>
<accession>A0AAJ4RDH5</accession>
<evidence type="ECO:0000313" key="8">
    <source>
        <dbReference type="Proteomes" id="UP000272781"/>
    </source>
</evidence>
<dbReference type="Proteomes" id="UP000298805">
    <property type="component" value="Chromosome"/>
</dbReference>
<dbReference type="GO" id="GO:0005886">
    <property type="term" value="C:plasma membrane"/>
    <property type="evidence" value="ECO:0007669"/>
    <property type="project" value="UniProtKB-ARBA"/>
</dbReference>
<dbReference type="InterPro" id="IPR003339">
    <property type="entry name" value="ABC/ECF_trnsptr_transmembrane"/>
</dbReference>
<evidence type="ECO:0000313" key="9">
    <source>
        <dbReference type="Proteomes" id="UP000298805"/>
    </source>
</evidence>
<reference evidence="6" key="3">
    <citation type="submission" date="2019-06" db="EMBL/GenBank/DDBJ databases">
        <title>A comparative analysis of the Nautiliaceae.</title>
        <authorList>
            <person name="Grosche A."/>
            <person name="Smedile F."/>
            <person name="Vetriani C."/>
        </authorList>
    </citation>
    <scope>NUCLEOTIDE SEQUENCE</scope>
    <source>
        <strain evidence="6">TB6</strain>
    </source>
</reference>
<feature type="transmembrane region" description="Helical" evidence="5">
    <location>
        <begin position="6"/>
        <end position="39"/>
    </location>
</feature>
<comment type="subcellular location">
    <subcellularLocation>
        <location evidence="1">Membrane</location>
        <topology evidence="1">Multi-pass membrane protein</topology>
    </subcellularLocation>
</comment>
<feature type="transmembrane region" description="Helical" evidence="5">
    <location>
        <begin position="77"/>
        <end position="98"/>
    </location>
</feature>
<gene>
    <name evidence="6" type="ORF">C6V80_06535</name>
    <name evidence="7" type="ORF">EDC58_0117</name>
</gene>
<evidence type="ECO:0000313" key="7">
    <source>
        <dbReference type="EMBL" id="ROR40638.1"/>
    </source>
</evidence>
<keyword evidence="9" id="KW-1185">Reference proteome</keyword>
<organism evidence="7 8">
    <name type="scientific">Caminibacter pacificus</name>
    <dbReference type="NCBI Taxonomy" id="1424653"/>
    <lineage>
        <taxon>Bacteria</taxon>
        <taxon>Pseudomonadati</taxon>
        <taxon>Campylobacterota</taxon>
        <taxon>Epsilonproteobacteria</taxon>
        <taxon>Nautiliales</taxon>
        <taxon>Nautiliaceae</taxon>
        <taxon>Caminibacter</taxon>
    </lineage>
</organism>
<evidence type="ECO:0000313" key="6">
    <source>
        <dbReference type="EMBL" id="QCI28633.1"/>
    </source>
</evidence>